<evidence type="ECO:0000256" key="3">
    <source>
        <dbReference type="ARBA" id="ARBA00022801"/>
    </source>
</evidence>
<dbReference type="Gene3D" id="2.70.98.30">
    <property type="entry name" value="Golgi alpha-mannosidase II, domain 4"/>
    <property type="match status" value="1"/>
</dbReference>
<reference evidence="6" key="2">
    <citation type="journal article" date="2021" name="PeerJ">
        <title>Extensive microbial diversity within the chicken gut microbiome revealed by metagenomics and culture.</title>
        <authorList>
            <person name="Gilroy R."/>
            <person name="Ravi A."/>
            <person name="Getino M."/>
            <person name="Pursley I."/>
            <person name="Horton D.L."/>
            <person name="Alikhan N.F."/>
            <person name="Baker D."/>
            <person name="Gharbi K."/>
            <person name="Hall N."/>
            <person name="Watson M."/>
            <person name="Adriaenssens E.M."/>
            <person name="Foster-Nyarko E."/>
            <person name="Jarju S."/>
            <person name="Secka A."/>
            <person name="Antonio M."/>
            <person name="Oren A."/>
            <person name="Chaudhuri R.R."/>
            <person name="La Ragione R."/>
            <person name="Hildebrand F."/>
            <person name="Pallen M.J."/>
        </authorList>
    </citation>
    <scope>NUCLEOTIDE SEQUENCE</scope>
    <source>
        <strain evidence="6">CHK195-4489</strain>
    </source>
</reference>
<comment type="caution">
    <text evidence="6">The sequence shown here is derived from an EMBL/GenBank/DDBJ whole genome shotgun (WGS) entry which is preliminary data.</text>
</comment>
<comment type="similarity">
    <text evidence="1">Belongs to the glycosyl hydrolase 38 family.</text>
</comment>
<dbReference type="GO" id="GO:0004559">
    <property type="term" value="F:alpha-mannosidase activity"/>
    <property type="evidence" value="ECO:0007669"/>
    <property type="project" value="InterPro"/>
</dbReference>
<feature type="non-terminal residue" evidence="6">
    <location>
        <position position="1"/>
    </location>
</feature>
<dbReference type="EMBL" id="DVMM01000177">
    <property type="protein sequence ID" value="HIU30237.1"/>
    <property type="molecule type" value="Genomic_DNA"/>
</dbReference>
<feature type="domain" description="Glycoside hydrolase family 38 central" evidence="5">
    <location>
        <begin position="244"/>
        <end position="318"/>
    </location>
</feature>
<dbReference type="GO" id="GO:0030246">
    <property type="term" value="F:carbohydrate binding"/>
    <property type="evidence" value="ECO:0007669"/>
    <property type="project" value="InterPro"/>
</dbReference>
<dbReference type="InterPro" id="IPR028995">
    <property type="entry name" value="Glyco_hydro_57/38_cen_sf"/>
</dbReference>
<dbReference type="SUPFAM" id="SSF88688">
    <property type="entry name" value="Families 57/38 glycoside transferase middle domain"/>
    <property type="match status" value="1"/>
</dbReference>
<dbReference type="Pfam" id="PF01074">
    <property type="entry name" value="Glyco_hydro_38N"/>
    <property type="match status" value="1"/>
</dbReference>
<dbReference type="GO" id="GO:0009313">
    <property type="term" value="P:oligosaccharide catabolic process"/>
    <property type="evidence" value="ECO:0007669"/>
    <property type="project" value="TreeGrafter"/>
</dbReference>
<proteinExistence type="inferred from homology"/>
<dbReference type="AlphaFoldDB" id="A0A9D1I9L2"/>
<evidence type="ECO:0000256" key="1">
    <source>
        <dbReference type="ARBA" id="ARBA00009792"/>
    </source>
</evidence>
<evidence type="ECO:0000313" key="7">
    <source>
        <dbReference type="Proteomes" id="UP000824089"/>
    </source>
</evidence>
<evidence type="ECO:0000256" key="4">
    <source>
        <dbReference type="ARBA" id="ARBA00023295"/>
    </source>
</evidence>
<name>A0A9D1I9L2_9CLOT</name>
<dbReference type="Gene3D" id="1.20.1270.50">
    <property type="entry name" value="Glycoside hydrolase family 38, central domain"/>
    <property type="match status" value="1"/>
</dbReference>
<dbReference type="InterPro" id="IPR037094">
    <property type="entry name" value="Glyco_hydro_38_cen_sf"/>
</dbReference>
<keyword evidence="4" id="KW-0326">Glycosidase</keyword>
<dbReference type="SUPFAM" id="SSF88713">
    <property type="entry name" value="Glycoside hydrolase/deacetylase"/>
    <property type="match status" value="1"/>
</dbReference>
<dbReference type="CDD" id="cd10789">
    <property type="entry name" value="GH38N_AMII_ER_cytosolic"/>
    <property type="match status" value="1"/>
</dbReference>
<dbReference type="InterPro" id="IPR027291">
    <property type="entry name" value="Glyco_hydro_38_N_sf"/>
</dbReference>
<keyword evidence="2" id="KW-0479">Metal-binding</keyword>
<dbReference type="GO" id="GO:0006013">
    <property type="term" value="P:mannose metabolic process"/>
    <property type="evidence" value="ECO:0007669"/>
    <property type="project" value="InterPro"/>
</dbReference>
<dbReference type="SUPFAM" id="SSF74650">
    <property type="entry name" value="Galactose mutarotase-like"/>
    <property type="match status" value="1"/>
</dbReference>
<dbReference type="InterPro" id="IPR011682">
    <property type="entry name" value="Glyco_hydro_38_C"/>
</dbReference>
<reference evidence="6" key="1">
    <citation type="submission" date="2020-10" db="EMBL/GenBank/DDBJ databases">
        <authorList>
            <person name="Gilroy R."/>
        </authorList>
    </citation>
    <scope>NUCLEOTIDE SEQUENCE</scope>
    <source>
        <strain evidence="6">CHK195-4489</strain>
    </source>
</reference>
<dbReference type="GO" id="GO:0046872">
    <property type="term" value="F:metal ion binding"/>
    <property type="evidence" value="ECO:0007669"/>
    <property type="project" value="UniProtKB-KW"/>
</dbReference>
<evidence type="ECO:0000256" key="2">
    <source>
        <dbReference type="ARBA" id="ARBA00022723"/>
    </source>
</evidence>
<accession>A0A9D1I9L2</accession>
<keyword evidence="3" id="KW-0378">Hydrolase</keyword>
<dbReference type="PANTHER" id="PTHR46017">
    <property type="entry name" value="ALPHA-MANNOSIDASE 2C1"/>
    <property type="match status" value="1"/>
</dbReference>
<evidence type="ECO:0000313" key="6">
    <source>
        <dbReference type="EMBL" id="HIU30237.1"/>
    </source>
</evidence>
<evidence type="ECO:0000259" key="5">
    <source>
        <dbReference type="SMART" id="SM00872"/>
    </source>
</evidence>
<organism evidence="6 7">
    <name type="scientific">Candidatus Egerieisoma faecipullorum</name>
    <dbReference type="NCBI Taxonomy" id="2840963"/>
    <lineage>
        <taxon>Bacteria</taxon>
        <taxon>Bacillati</taxon>
        <taxon>Bacillota</taxon>
        <taxon>Clostridia</taxon>
        <taxon>Eubacteriales</taxon>
        <taxon>Clostridiaceae</taxon>
        <taxon>Clostridiaceae incertae sedis</taxon>
        <taxon>Candidatus Egerieisoma</taxon>
    </lineage>
</organism>
<protein>
    <submittedName>
        <fullName evidence="6">Alpha-mannosidase</fullName>
    </submittedName>
</protein>
<dbReference type="Pfam" id="PF07748">
    <property type="entry name" value="Glyco_hydro_38C"/>
    <property type="match status" value="1"/>
</dbReference>
<gene>
    <name evidence="6" type="ORF">IAD50_08080</name>
</gene>
<dbReference type="Proteomes" id="UP000824089">
    <property type="component" value="Unassembled WGS sequence"/>
</dbReference>
<sequence>AAAALSTFRTAADFCEEYGDYVFNHNEALLYQWVEEYEPELFARIQKLVRAGNWHIMGGWYLQPDCNMPSGESFMRQISVGKAYFQEKFGISPTTAVNFDSFGHSRGLVQILTKNGFDSYIHTRPGPDRLSLPGSVYEWVGYDGSSVAAFRADCYGNGYGQLEGRLRRLIAEFPEDDFTLLLWGMGDHGGGASRPDLEAIARLRKEFPQIELLQSTPEAYFRELKTSGKSLPRHCGDLNPWAPGCYTTQIRIKQKYRQLESWYFMTEKMAAAAYSQNLIPDVGKELEEALHDLLLAQFHDYLTGTSVQSAEEMGIRILDHGLELCSRIRARAFFALARGQKRAEADEIPILIFNPHPYAVEDDFSCEFMLWDQNWSDQFSLPQVFDEMGNALPSQAEQEESHIPIDWRKRVVFHAALAPMQMNRFNCKFTLVRGGRPIAPLRREADCLIFETPRLRVAINCVTGLIDEYRRDGERYTAPGAFCLRVLRDSCDAWGMTVSEFRDYIGTFTLLDEIAGSRLSCLDRPLPSVRVIENADARAVVEALFGYEDSKAVVRYILSKHSTAIDIEVRLYWNEKQKMVKLEIPSLLDAPQCIGQVAYGLENLPENGRENVSQQFVMLRELQEGETGICLERRTVTGHTKGNGLLLINDGTYGSSVEENALLVTLLRSPGYTGHPLGPDRRVMPDDRFSAYIDQGERLFRFRFEGGPADALLAEAGRKAQVFHEAPMGLSFFPHGTEGERKPLPGLELDSAPSVVCTAFYRTADGKYLLRLFNPLDTAQTAVVRIPPLERMDCVRIPPYEFVTREYPAQT</sequence>
<dbReference type="SMART" id="SM00872">
    <property type="entry name" value="Alpha-mann_mid"/>
    <property type="match status" value="1"/>
</dbReference>
<dbReference type="Pfam" id="PF09261">
    <property type="entry name" value="Alpha-mann_mid"/>
    <property type="match status" value="1"/>
</dbReference>
<dbReference type="InterPro" id="IPR011330">
    <property type="entry name" value="Glyco_hydro/deAcase_b/a-brl"/>
</dbReference>
<dbReference type="InterPro" id="IPR000602">
    <property type="entry name" value="Glyco_hydro_38_N"/>
</dbReference>
<dbReference type="InterPro" id="IPR015341">
    <property type="entry name" value="Glyco_hydro_38_cen"/>
</dbReference>
<dbReference type="Gene3D" id="3.20.110.10">
    <property type="entry name" value="Glycoside hydrolase 38, N terminal domain"/>
    <property type="match status" value="1"/>
</dbReference>
<dbReference type="PANTHER" id="PTHR46017:SF2">
    <property type="entry name" value="MANNOSYLGLYCERATE HYDROLASE"/>
    <property type="match status" value="1"/>
</dbReference>
<dbReference type="InterPro" id="IPR011013">
    <property type="entry name" value="Gal_mutarotase_sf_dom"/>
</dbReference>